<dbReference type="InterPro" id="IPR000823">
    <property type="entry name" value="Peroxidase_pln"/>
</dbReference>
<evidence type="ECO:0000256" key="11">
    <source>
        <dbReference type="RuleBase" id="RU004241"/>
    </source>
</evidence>
<dbReference type="CDD" id="cd00693">
    <property type="entry name" value="secretory_peroxidase"/>
    <property type="match status" value="1"/>
</dbReference>
<dbReference type="EMBL" id="JAFEMO010000003">
    <property type="protein sequence ID" value="KAH7573646.1"/>
    <property type="molecule type" value="Genomic_DNA"/>
</dbReference>
<name>A0ABQ8IAH3_9ROSI</name>
<reference evidence="13 14" key="1">
    <citation type="submission" date="2021-02" db="EMBL/GenBank/DDBJ databases">
        <title>Plant Genome Project.</title>
        <authorList>
            <person name="Zhang R.-G."/>
        </authorList>
    </citation>
    <scope>NUCLEOTIDE SEQUENCE [LARGE SCALE GENOMIC DNA]</scope>
    <source>
        <tissue evidence="13">Leaves</tissue>
    </source>
</reference>
<evidence type="ECO:0000256" key="10">
    <source>
        <dbReference type="ARBA" id="ARBA00023157"/>
    </source>
</evidence>
<accession>A0ABQ8IAH3</accession>
<feature type="domain" description="Plant heme peroxidase family profile" evidence="12">
    <location>
        <begin position="1"/>
        <end position="244"/>
    </location>
</feature>
<keyword evidence="5" id="KW-0575">Peroxidase</keyword>
<keyword evidence="7" id="KW-0479">Metal-binding</keyword>
<dbReference type="PRINTS" id="PR00458">
    <property type="entry name" value="PEROXIDASE"/>
</dbReference>
<evidence type="ECO:0000256" key="1">
    <source>
        <dbReference type="ARBA" id="ARBA00000189"/>
    </source>
</evidence>
<keyword evidence="8" id="KW-0560">Oxidoreductase</keyword>
<evidence type="ECO:0000313" key="13">
    <source>
        <dbReference type="EMBL" id="KAH7573646.1"/>
    </source>
</evidence>
<keyword evidence="14" id="KW-1185">Reference proteome</keyword>
<dbReference type="SUPFAM" id="SSF48113">
    <property type="entry name" value="Heme-dependent peroxidases"/>
    <property type="match status" value="1"/>
</dbReference>
<sequence length="249" mass="27128">MQGCDASVLLDAINNTPAEKDSVPNLSLSGFDVIDEIKTEIEKECPGIVSCADILSLAARDAVSFPSIKNMWEVPTGRRDGRVSLASEVNGNIPSPFSGFSTLLQIFINKGGHTIGVAHCATFSNRLYNFTGKGDADPSLDRTYAEFLRSKCPNPANPATTVELDPRSSLSFDKNYFNILLQNKGLLQSDAALLTNPDSFQLVTKFWRSNDFFNVFAKSMEKMGAIEVLTGNAGEIRKQCHVANPTKIN</sequence>
<dbReference type="EC" id="1.11.1.7" evidence="4"/>
<dbReference type="InterPro" id="IPR002016">
    <property type="entry name" value="Haem_peroxidase"/>
</dbReference>
<comment type="cofactor">
    <cofactor evidence="2">
        <name>Ca(2+)</name>
        <dbReference type="ChEBI" id="CHEBI:29108"/>
    </cofactor>
</comment>
<dbReference type="Proteomes" id="UP000827721">
    <property type="component" value="Unassembled WGS sequence"/>
</dbReference>
<keyword evidence="9" id="KW-0408">Iron</keyword>
<evidence type="ECO:0000256" key="9">
    <source>
        <dbReference type="ARBA" id="ARBA00023004"/>
    </source>
</evidence>
<evidence type="ECO:0000256" key="7">
    <source>
        <dbReference type="ARBA" id="ARBA00022723"/>
    </source>
</evidence>
<evidence type="ECO:0000256" key="2">
    <source>
        <dbReference type="ARBA" id="ARBA00001913"/>
    </source>
</evidence>
<comment type="caution">
    <text evidence="13">The sequence shown here is derived from an EMBL/GenBank/DDBJ whole genome shotgun (WGS) entry which is preliminary data.</text>
</comment>
<gene>
    <name evidence="13" type="ORF">JRO89_XS03G0186500</name>
</gene>
<dbReference type="Pfam" id="PF00141">
    <property type="entry name" value="peroxidase"/>
    <property type="match status" value="1"/>
</dbReference>
<evidence type="ECO:0000256" key="4">
    <source>
        <dbReference type="ARBA" id="ARBA00012313"/>
    </source>
</evidence>
<dbReference type="PRINTS" id="PR00461">
    <property type="entry name" value="PLPEROXIDASE"/>
</dbReference>
<evidence type="ECO:0000256" key="6">
    <source>
        <dbReference type="ARBA" id="ARBA00022617"/>
    </source>
</evidence>
<keyword evidence="6" id="KW-0349">Heme</keyword>
<comment type="cofactor">
    <cofactor evidence="3">
        <name>heme b</name>
        <dbReference type="ChEBI" id="CHEBI:60344"/>
    </cofactor>
</comment>
<comment type="similarity">
    <text evidence="11">Belongs to the peroxidase family.</text>
</comment>
<proteinExistence type="inferred from homology"/>
<dbReference type="InterPro" id="IPR010255">
    <property type="entry name" value="Haem_peroxidase_sf"/>
</dbReference>
<evidence type="ECO:0000313" key="14">
    <source>
        <dbReference type="Proteomes" id="UP000827721"/>
    </source>
</evidence>
<evidence type="ECO:0000256" key="5">
    <source>
        <dbReference type="ARBA" id="ARBA00022559"/>
    </source>
</evidence>
<keyword evidence="10" id="KW-1015">Disulfide bond</keyword>
<dbReference type="PROSITE" id="PS50873">
    <property type="entry name" value="PEROXIDASE_4"/>
    <property type="match status" value="1"/>
</dbReference>
<dbReference type="PANTHER" id="PTHR31235">
    <property type="entry name" value="PEROXIDASE 25-RELATED"/>
    <property type="match status" value="1"/>
</dbReference>
<evidence type="ECO:0000259" key="12">
    <source>
        <dbReference type="PROSITE" id="PS50873"/>
    </source>
</evidence>
<organism evidence="13 14">
    <name type="scientific">Xanthoceras sorbifolium</name>
    <dbReference type="NCBI Taxonomy" id="99658"/>
    <lineage>
        <taxon>Eukaryota</taxon>
        <taxon>Viridiplantae</taxon>
        <taxon>Streptophyta</taxon>
        <taxon>Embryophyta</taxon>
        <taxon>Tracheophyta</taxon>
        <taxon>Spermatophyta</taxon>
        <taxon>Magnoliopsida</taxon>
        <taxon>eudicotyledons</taxon>
        <taxon>Gunneridae</taxon>
        <taxon>Pentapetalae</taxon>
        <taxon>rosids</taxon>
        <taxon>malvids</taxon>
        <taxon>Sapindales</taxon>
        <taxon>Sapindaceae</taxon>
        <taxon>Xanthoceroideae</taxon>
        <taxon>Xanthoceras</taxon>
    </lineage>
</organism>
<comment type="catalytic activity">
    <reaction evidence="1">
        <text>2 a phenolic donor + H2O2 = 2 a phenolic radical donor + 2 H2O</text>
        <dbReference type="Rhea" id="RHEA:56136"/>
        <dbReference type="ChEBI" id="CHEBI:15377"/>
        <dbReference type="ChEBI" id="CHEBI:16240"/>
        <dbReference type="ChEBI" id="CHEBI:139520"/>
        <dbReference type="ChEBI" id="CHEBI:139521"/>
        <dbReference type="EC" id="1.11.1.7"/>
    </reaction>
</comment>
<evidence type="ECO:0000256" key="3">
    <source>
        <dbReference type="ARBA" id="ARBA00001970"/>
    </source>
</evidence>
<dbReference type="InterPro" id="IPR033905">
    <property type="entry name" value="Secretory_peroxidase"/>
</dbReference>
<dbReference type="Gene3D" id="1.10.420.10">
    <property type="entry name" value="Peroxidase, domain 2"/>
    <property type="match status" value="1"/>
</dbReference>
<dbReference type="Gene3D" id="1.10.520.10">
    <property type="match status" value="1"/>
</dbReference>
<evidence type="ECO:0000256" key="8">
    <source>
        <dbReference type="ARBA" id="ARBA00023002"/>
    </source>
</evidence>
<protein>
    <recommendedName>
        <fullName evidence="4">peroxidase</fullName>
        <ecNumber evidence="4">1.11.1.7</ecNumber>
    </recommendedName>
</protein>